<feature type="domain" description="RecX third three-helical" evidence="7">
    <location>
        <begin position="159"/>
        <end position="205"/>
    </location>
</feature>
<keyword evidence="4 5" id="KW-0963">Cytoplasm</keyword>
<comment type="function">
    <text evidence="5">Modulates RecA activity.</text>
</comment>
<dbReference type="InterPro" id="IPR053926">
    <property type="entry name" value="RecX_HTH_1st"/>
</dbReference>
<dbReference type="GO" id="GO:0005737">
    <property type="term" value="C:cytoplasm"/>
    <property type="evidence" value="ECO:0007669"/>
    <property type="project" value="UniProtKB-SubCell"/>
</dbReference>
<keyword evidence="10" id="KW-1185">Reference proteome</keyword>
<dbReference type="RefSeq" id="WP_033677785.1">
    <property type="nucleotide sequence ID" value="NZ_JOTM01000035.1"/>
</dbReference>
<dbReference type="STRING" id="574375.AZF08_18190"/>
<comment type="similarity">
    <text evidence="2 5">Belongs to the RecX family.</text>
</comment>
<protein>
    <recommendedName>
        <fullName evidence="3 5">Regulatory protein RecX</fullName>
    </recommendedName>
</protein>
<evidence type="ECO:0000259" key="7">
    <source>
        <dbReference type="Pfam" id="PF21981"/>
    </source>
</evidence>
<dbReference type="InterPro" id="IPR003783">
    <property type="entry name" value="Regulatory_RecX"/>
</dbReference>
<dbReference type="PANTHER" id="PTHR33602:SF1">
    <property type="entry name" value="REGULATORY PROTEIN RECX FAMILY PROTEIN"/>
    <property type="match status" value="1"/>
</dbReference>
<dbReference type="GO" id="GO:0006282">
    <property type="term" value="P:regulation of DNA repair"/>
    <property type="evidence" value="ECO:0007669"/>
    <property type="project" value="UniProtKB-UniRule"/>
</dbReference>
<dbReference type="Pfam" id="PF21981">
    <property type="entry name" value="RecX_HTH3"/>
    <property type="match status" value="2"/>
</dbReference>
<dbReference type="EMBL" id="JOTM01000035">
    <property type="protein sequence ID" value="KEK22293.1"/>
    <property type="molecule type" value="Genomic_DNA"/>
</dbReference>
<evidence type="ECO:0000256" key="1">
    <source>
        <dbReference type="ARBA" id="ARBA00004496"/>
    </source>
</evidence>
<dbReference type="NCBIfam" id="NF010733">
    <property type="entry name" value="PRK14135.1"/>
    <property type="match status" value="1"/>
</dbReference>
<dbReference type="AlphaFoldDB" id="A0A073KIX4"/>
<dbReference type="Pfam" id="PF02631">
    <property type="entry name" value="RecX_HTH2"/>
    <property type="match status" value="1"/>
</dbReference>
<evidence type="ECO:0000256" key="2">
    <source>
        <dbReference type="ARBA" id="ARBA00009695"/>
    </source>
</evidence>
<organism evidence="9 10">
    <name type="scientific">Bacillus gaemokensis</name>
    <dbReference type="NCBI Taxonomy" id="574375"/>
    <lineage>
        <taxon>Bacteria</taxon>
        <taxon>Bacillati</taxon>
        <taxon>Bacillota</taxon>
        <taxon>Bacilli</taxon>
        <taxon>Bacillales</taxon>
        <taxon>Bacillaceae</taxon>
        <taxon>Bacillus</taxon>
        <taxon>Bacillus cereus group</taxon>
    </lineage>
</organism>
<proteinExistence type="inferred from homology"/>
<gene>
    <name evidence="5" type="primary">recX</name>
    <name evidence="9" type="ORF">BAGA_20240</name>
</gene>
<comment type="subcellular location">
    <subcellularLocation>
        <location evidence="1 5">Cytoplasm</location>
    </subcellularLocation>
</comment>
<evidence type="ECO:0000313" key="10">
    <source>
        <dbReference type="Proteomes" id="UP000027778"/>
    </source>
</evidence>
<evidence type="ECO:0000256" key="4">
    <source>
        <dbReference type="ARBA" id="ARBA00022490"/>
    </source>
</evidence>
<comment type="caution">
    <text evidence="9">The sequence shown here is derived from an EMBL/GenBank/DDBJ whole genome shotgun (WGS) entry which is preliminary data.</text>
</comment>
<accession>A0A073KIX4</accession>
<dbReference type="InterPro" id="IPR036388">
    <property type="entry name" value="WH-like_DNA-bd_sf"/>
</dbReference>
<dbReference type="InterPro" id="IPR053925">
    <property type="entry name" value="RecX_HTH_3rd"/>
</dbReference>
<evidence type="ECO:0000313" key="9">
    <source>
        <dbReference type="EMBL" id="KEK22293.1"/>
    </source>
</evidence>
<evidence type="ECO:0000256" key="5">
    <source>
        <dbReference type="HAMAP-Rule" id="MF_01114"/>
    </source>
</evidence>
<feature type="domain" description="RecX first three-helical" evidence="8">
    <location>
        <begin position="66"/>
        <end position="105"/>
    </location>
</feature>
<dbReference type="Gene3D" id="1.10.10.10">
    <property type="entry name" value="Winged helix-like DNA-binding domain superfamily/Winged helix DNA-binding domain"/>
    <property type="match status" value="4"/>
</dbReference>
<dbReference type="eggNOG" id="COG2137">
    <property type="taxonomic scope" value="Bacteria"/>
</dbReference>
<dbReference type="InterPro" id="IPR053924">
    <property type="entry name" value="RecX_HTH_2nd"/>
</dbReference>
<dbReference type="Pfam" id="PF21982">
    <property type="entry name" value="RecX_HTH1"/>
    <property type="match status" value="1"/>
</dbReference>
<feature type="domain" description="RecX third three-helical" evidence="7">
    <location>
        <begin position="217"/>
        <end position="263"/>
    </location>
</feature>
<name>A0A073KIX4_9BACI</name>
<reference evidence="9 10" key="1">
    <citation type="submission" date="2014-06" db="EMBL/GenBank/DDBJ databases">
        <title>Draft genome sequence of Bacillus gaemokensis JCM 15801 (MCCC 1A00707).</title>
        <authorList>
            <person name="Lai Q."/>
            <person name="Liu Y."/>
            <person name="Shao Z."/>
        </authorList>
    </citation>
    <scope>NUCLEOTIDE SEQUENCE [LARGE SCALE GENOMIC DNA]</scope>
    <source>
        <strain evidence="9 10">JCM 15801</strain>
    </source>
</reference>
<feature type="domain" description="RecX second three-helical" evidence="6">
    <location>
        <begin position="112"/>
        <end position="151"/>
    </location>
</feature>
<dbReference type="PANTHER" id="PTHR33602">
    <property type="entry name" value="REGULATORY PROTEIN RECX FAMILY PROTEIN"/>
    <property type="match status" value="1"/>
</dbReference>
<dbReference type="Proteomes" id="UP000027778">
    <property type="component" value="Unassembled WGS sequence"/>
</dbReference>
<evidence type="ECO:0000259" key="6">
    <source>
        <dbReference type="Pfam" id="PF02631"/>
    </source>
</evidence>
<sequence length="270" mass="31926">MAVITKVEVQKRTKERFNIYIDRGQGEEYGFSVNQVVLIKYGLQKGLEIDEVELGNILYNEEVQKAYLQAISYLSYQMRTKQEVAEYLQKKETGQAIISEVVSKLLHDRYINDKEYAISYVRTHSNVNQKGPTVIRRELLGKGVQEVIITHSLQEYSKEKQIENAFAIVEKKKKSYQKHSFLQMKQKLEEMLVRKGYLRDVIQICLEELKDEKDHSQQLEALIHHGNKYHEKYKKHDGWMYENKMKQALYRKGFSIDEIETFLQMKCEEG</sequence>
<evidence type="ECO:0000256" key="3">
    <source>
        <dbReference type="ARBA" id="ARBA00018111"/>
    </source>
</evidence>
<evidence type="ECO:0000259" key="8">
    <source>
        <dbReference type="Pfam" id="PF21982"/>
    </source>
</evidence>
<dbReference type="OrthoDB" id="5421057at2"/>
<dbReference type="HAMAP" id="MF_01114">
    <property type="entry name" value="RecX"/>
    <property type="match status" value="1"/>
</dbReference>